<name>A0A2G9YHN6_9BACT</name>
<organism evidence="1 2">
    <name type="scientific">Candidatus Sherwoodlollariibacterium unditelluris</name>
    <dbReference type="NCBI Taxonomy" id="1974757"/>
    <lineage>
        <taxon>Bacteria</taxon>
        <taxon>Pseudomonadati</taxon>
        <taxon>Candidatus Omnitrophota</taxon>
        <taxon>Candidatus Sherwoodlollariibacterium</taxon>
    </lineage>
</organism>
<gene>
    <name evidence="1" type="ORF">COX41_06805</name>
</gene>
<reference evidence="1 2" key="1">
    <citation type="submission" date="2017-09" db="EMBL/GenBank/DDBJ databases">
        <title>Depth-based differentiation of microbial function through sediment-hosted aquifers and enrichment of novel symbionts in the deep terrestrial subsurface.</title>
        <authorList>
            <person name="Probst A.J."/>
            <person name="Ladd B."/>
            <person name="Jarett J.K."/>
            <person name="Geller-Mcgrath D.E."/>
            <person name="Sieber C.M."/>
            <person name="Emerson J.B."/>
            <person name="Anantharaman K."/>
            <person name="Thomas B.C."/>
            <person name="Malmstrom R."/>
            <person name="Stieglmeier M."/>
            <person name="Klingl A."/>
            <person name="Woyke T."/>
            <person name="Ryan C.M."/>
            <person name="Banfield J.F."/>
        </authorList>
    </citation>
    <scope>NUCLEOTIDE SEQUENCE [LARGE SCALE GENOMIC DNA]</scope>
    <source>
        <strain evidence="1">CG23_combo_of_CG06-09_8_20_14_all_41_10</strain>
    </source>
</reference>
<dbReference type="EMBL" id="PCRK01000175">
    <property type="protein sequence ID" value="PIP18704.1"/>
    <property type="molecule type" value="Genomic_DNA"/>
</dbReference>
<dbReference type="AlphaFoldDB" id="A0A2G9YHN6"/>
<sequence>MKKNPAKFIPLIILFALAIVFTAAFSGPKILTAYIETGIGSCSKIPILCKMPTQEIINPQIDKDYTSTLIPYKFSKLSIAAPKGFAVIQELEKKLYYKKRLNRHKESVLYAFHQEPGYFTKLFPQVKKIGINNNYDFIKQLAFARIDGIKNIADAFFVILKSIFTPDIGDQNKVVMASFVMPGRRGFISYNLFDKEYYFDCDIVMDSGDFFKVYVRDKGDKGTRLELKEVFAIISTLNK</sequence>
<protein>
    <submittedName>
        <fullName evidence="1">Uncharacterized protein</fullName>
    </submittedName>
</protein>
<accession>A0A2G9YHN6</accession>
<comment type="caution">
    <text evidence="1">The sequence shown here is derived from an EMBL/GenBank/DDBJ whole genome shotgun (WGS) entry which is preliminary data.</text>
</comment>
<evidence type="ECO:0000313" key="1">
    <source>
        <dbReference type="EMBL" id="PIP18704.1"/>
    </source>
</evidence>
<dbReference type="Proteomes" id="UP000231292">
    <property type="component" value="Unassembled WGS sequence"/>
</dbReference>
<evidence type="ECO:0000313" key="2">
    <source>
        <dbReference type="Proteomes" id="UP000231292"/>
    </source>
</evidence>
<proteinExistence type="predicted"/>